<comment type="caution">
    <text evidence="1">The sequence shown here is derived from an EMBL/GenBank/DDBJ whole genome shotgun (WGS) entry which is preliminary data.</text>
</comment>
<dbReference type="Proteomes" id="UP000681340">
    <property type="component" value="Unassembled WGS sequence"/>
</dbReference>
<dbReference type="Pfam" id="PF00702">
    <property type="entry name" value="Hydrolase"/>
    <property type="match status" value="1"/>
</dbReference>
<dbReference type="AlphaFoldDB" id="A0A919SCI2"/>
<organism evidence="1 2">
    <name type="scientific">Actinoplanes auranticolor</name>
    <dbReference type="NCBI Taxonomy" id="47988"/>
    <lineage>
        <taxon>Bacteria</taxon>
        <taxon>Bacillati</taxon>
        <taxon>Actinomycetota</taxon>
        <taxon>Actinomycetes</taxon>
        <taxon>Micromonosporales</taxon>
        <taxon>Micromonosporaceae</taxon>
        <taxon>Actinoplanes</taxon>
    </lineage>
</organism>
<evidence type="ECO:0000313" key="1">
    <source>
        <dbReference type="EMBL" id="GIM68494.1"/>
    </source>
</evidence>
<protein>
    <recommendedName>
        <fullName evidence="3">Haloacid dehalogenase-like hydrolase</fullName>
    </recommendedName>
</protein>
<proteinExistence type="predicted"/>
<dbReference type="SUPFAM" id="SSF56784">
    <property type="entry name" value="HAD-like"/>
    <property type="match status" value="1"/>
</dbReference>
<dbReference type="InterPro" id="IPR036412">
    <property type="entry name" value="HAD-like_sf"/>
</dbReference>
<dbReference type="EMBL" id="BOQL01000026">
    <property type="protein sequence ID" value="GIM68494.1"/>
    <property type="molecule type" value="Genomic_DNA"/>
</dbReference>
<evidence type="ECO:0000313" key="2">
    <source>
        <dbReference type="Proteomes" id="UP000681340"/>
    </source>
</evidence>
<keyword evidence="2" id="KW-1185">Reference proteome</keyword>
<gene>
    <name evidence="1" type="ORF">Aau02nite_31900</name>
</gene>
<name>A0A919SCI2_9ACTN</name>
<evidence type="ECO:0008006" key="3">
    <source>
        <dbReference type="Google" id="ProtNLM"/>
    </source>
</evidence>
<accession>A0A919SCI2</accession>
<sequence length="110" mass="11116">MKAVVFDFFGTLTDPSAEAGRLASFAATAAALGMPADAFATTMAATFRERATGAFGDTRATLQAVAQRCGVTPTPAALDAATAVQLAGAATVRTPRPGVLTVLATLRERG</sequence>
<dbReference type="Gene3D" id="3.40.50.1000">
    <property type="entry name" value="HAD superfamily/HAD-like"/>
    <property type="match status" value="1"/>
</dbReference>
<dbReference type="RefSeq" id="WP_212989191.1">
    <property type="nucleotide sequence ID" value="NZ_BAABEA010000008.1"/>
</dbReference>
<dbReference type="InterPro" id="IPR023214">
    <property type="entry name" value="HAD_sf"/>
</dbReference>
<reference evidence="1" key="1">
    <citation type="submission" date="2021-03" db="EMBL/GenBank/DDBJ databases">
        <title>Whole genome shotgun sequence of Actinoplanes auranticolor NBRC 12245.</title>
        <authorList>
            <person name="Komaki H."/>
            <person name="Tamura T."/>
        </authorList>
    </citation>
    <scope>NUCLEOTIDE SEQUENCE</scope>
    <source>
        <strain evidence="1">NBRC 12245</strain>
    </source>
</reference>